<evidence type="ECO:0000313" key="3">
    <source>
        <dbReference type="Proteomes" id="UP001165063"/>
    </source>
</evidence>
<dbReference type="Proteomes" id="UP001165063">
    <property type="component" value="Unassembled WGS sequence"/>
</dbReference>
<accession>A0A9W6Z4Z4</accession>
<protein>
    <submittedName>
        <fullName evidence="2">Unnamed protein product</fullName>
    </submittedName>
</protein>
<comment type="caution">
    <text evidence="2">The sequence shown here is derived from an EMBL/GenBank/DDBJ whole genome shotgun (WGS) entry which is preliminary data.</text>
</comment>
<keyword evidence="3" id="KW-1185">Reference proteome</keyword>
<gene>
    <name evidence="2" type="ORF">Amon01_000668100</name>
</gene>
<evidence type="ECO:0000313" key="2">
    <source>
        <dbReference type="EMBL" id="GMG43733.1"/>
    </source>
</evidence>
<evidence type="ECO:0000256" key="1">
    <source>
        <dbReference type="SAM" id="MobiDB-lite"/>
    </source>
</evidence>
<sequence length="487" mass="55879">MSHLRSAINTSITNKKKKSIIPKFKVQYPLETNFFSYDFPKVNGKVQLEVVEPISVCSIEVGFRGKCETHYRFTNGQLYIKRNETLPLLFEEQTRLIFDSKDSKSSSESSGLSAGTKFESEFSYSFPIELNLPSSCMKFGDTIKVPRLANIDILYQVFIRVTYPSSFRSKKKTMEYVCNLNYQGGSNVSNPYISKVNSNSSATFERKIKNFIVDQETDKLTENKVKDVHTKSRAVRQIFNDDYKKENIEKVSQNVPLELIIQMGDNFNVASSLMEIPLLIVWPNGDNKLFREFSHNGVSTGLGLFEVKQFSMKLIQKFNIKCRSRTFSDTVKTEFLSLRFPNKKPIFDLMNAEYYPEQNQYCISTSLGELFDHDTPLISHLQKPILGSIKLGTHFTNQNTLSLNLVIGNCQQDDPQAKKFKFHAGVTMNCKIPDEQLLLSGTQDLYKLPTVIPYKMSNEDDESEDEGNDEYQYDSMNKSDMPPPYRE</sequence>
<dbReference type="InterPro" id="IPR014752">
    <property type="entry name" value="Arrestin-like_C"/>
</dbReference>
<organism evidence="2 3">
    <name type="scientific">Ambrosiozyma monospora</name>
    <name type="common">Yeast</name>
    <name type="synonym">Endomycopsis monosporus</name>
    <dbReference type="NCBI Taxonomy" id="43982"/>
    <lineage>
        <taxon>Eukaryota</taxon>
        <taxon>Fungi</taxon>
        <taxon>Dikarya</taxon>
        <taxon>Ascomycota</taxon>
        <taxon>Saccharomycotina</taxon>
        <taxon>Pichiomycetes</taxon>
        <taxon>Pichiales</taxon>
        <taxon>Pichiaceae</taxon>
        <taxon>Ambrosiozyma</taxon>
    </lineage>
</organism>
<name>A0A9W6Z4Z4_AMBMO</name>
<proteinExistence type="predicted"/>
<reference evidence="2" key="1">
    <citation type="submission" date="2023-04" db="EMBL/GenBank/DDBJ databases">
        <title>Ambrosiozyma monospora NBRC 1965.</title>
        <authorList>
            <person name="Ichikawa N."/>
            <person name="Sato H."/>
            <person name="Tonouchi N."/>
        </authorList>
    </citation>
    <scope>NUCLEOTIDE SEQUENCE</scope>
    <source>
        <strain evidence="2">NBRC 1965</strain>
    </source>
</reference>
<feature type="compositionally biased region" description="Acidic residues" evidence="1">
    <location>
        <begin position="459"/>
        <end position="472"/>
    </location>
</feature>
<feature type="region of interest" description="Disordered" evidence="1">
    <location>
        <begin position="456"/>
        <end position="487"/>
    </location>
</feature>
<dbReference type="AlphaFoldDB" id="A0A9W6Z4Z4"/>
<dbReference type="Gene3D" id="2.60.40.640">
    <property type="match status" value="1"/>
</dbReference>
<dbReference type="EMBL" id="BSXU01004403">
    <property type="protein sequence ID" value="GMG43733.1"/>
    <property type="molecule type" value="Genomic_DNA"/>
</dbReference>
<dbReference type="OrthoDB" id="3986512at2759"/>